<feature type="transmembrane region" description="Helical" evidence="1">
    <location>
        <begin position="54"/>
        <end position="78"/>
    </location>
</feature>
<feature type="transmembrane region" description="Helical" evidence="1">
    <location>
        <begin position="20"/>
        <end position="48"/>
    </location>
</feature>
<evidence type="ECO:0000313" key="2">
    <source>
        <dbReference type="EMBL" id="WMT06751.1"/>
    </source>
</evidence>
<keyword evidence="1" id="KW-0812">Transmembrane</keyword>
<proteinExistence type="predicted"/>
<feature type="transmembrane region" description="Helical" evidence="1">
    <location>
        <begin position="268"/>
        <end position="288"/>
    </location>
</feature>
<feature type="transmembrane region" description="Helical" evidence="1">
    <location>
        <begin position="99"/>
        <end position="118"/>
    </location>
</feature>
<gene>
    <name evidence="2" type="ORF">NP511_15320</name>
</gene>
<reference evidence="2 3" key="1">
    <citation type="submission" date="2022-07" db="EMBL/GenBank/DDBJ databases">
        <title>Two temperate virus in Haloterrigena jeotgali A29.</title>
        <authorList>
            <person name="Deng X."/>
        </authorList>
    </citation>
    <scope>NUCLEOTIDE SEQUENCE [LARGE SCALE GENOMIC DNA]</scope>
    <source>
        <strain evidence="2 3">A29</strain>
    </source>
</reference>
<dbReference type="GeneID" id="84215339"/>
<dbReference type="RefSeq" id="WP_049966175.1">
    <property type="nucleotide sequence ID" value="NZ_CP101873.1"/>
</dbReference>
<dbReference type="EMBL" id="CP101873">
    <property type="protein sequence ID" value="WMT06751.1"/>
    <property type="molecule type" value="Genomic_DNA"/>
</dbReference>
<keyword evidence="1" id="KW-0472">Membrane</keyword>
<evidence type="ECO:0000256" key="1">
    <source>
        <dbReference type="SAM" id="Phobius"/>
    </source>
</evidence>
<dbReference type="GeneID" id="39863006"/>
<organism evidence="2 3">
    <name type="scientific">Natrinema thermotolerans</name>
    <dbReference type="NCBI Taxonomy" id="121872"/>
    <lineage>
        <taxon>Archaea</taxon>
        <taxon>Methanobacteriati</taxon>
        <taxon>Methanobacteriota</taxon>
        <taxon>Stenosarchaea group</taxon>
        <taxon>Halobacteria</taxon>
        <taxon>Halobacteriales</taxon>
        <taxon>Natrialbaceae</taxon>
        <taxon>Natrinema</taxon>
    </lineage>
</organism>
<name>A0AAF0SY39_9EURY</name>
<evidence type="ECO:0008006" key="4">
    <source>
        <dbReference type="Google" id="ProtNLM"/>
    </source>
</evidence>
<dbReference type="Proteomes" id="UP001224926">
    <property type="component" value="Chromosome"/>
</dbReference>
<feature type="transmembrane region" description="Helical" evidence="1">
    <location>
        <begin position="124"/>
        <end position="145"/>
    </location>
</feature>
<evidence type="ECO:0000313" key="3">
    <source>
        <dbReference type="Proteomes" id="UP001224926"/>
    </source>
</evidence>
<keyword evidence="3" id="KW-1185">Reference proteome</keyword>
<accession>A0AAF0SY39</accession>
<feature type="transmembrane region" description="Helical" evidence="1">
    <location>
        <begin position="237"/>
        <end position="256"/>
    </location>
</feature>
<dbReference type="AlphaFoldDB" id="A0AAF0SY39"/>
<sequence>MTTESIRWTMGPHNSWLSRLAAYAPYAIGGGLGLVVLLSLAVFTLVGAVTGSTLALVVVLGLVGGPMSLLYCWLLVQYGTNGSKWIVQYAGTDRLTKRGIVVATAVGAVLIAGTIGTVPELTLALFVLGFLSMVFLGPLTATVTLELDERRLQLGGDDDFGGPTVIDLENVIGVRRLSLGPLSRWQFVVIRRVHGPPRFVPVPDRHAVAVGRALEWGLAATPTAPPKTAGTTRPMRIVLAAIGSGFLALAVGFAALVARSGDSAGGRAFVPVVLFVSFAAVALGYAGYESWLARRPAPPSDENTG</sequence>
<keyword evidence="1" id="KW-1133">Transmembrane helix</keyword>
<protein>
    <recommendedName>
        <fullName evidence="4">PH domain-containing protein</fullName>
    </recommendedName>
</protein>